<dbReference type="Proteomes" id="UP000789920">
    <property type="component" value="Unassembled WGS sequence"/>
</dbReference>
<keyword evidence="2" id="KW-1185">Reference proteome</keyword>
<evidence type="ECO:0000313" key="2">
    <source>
        <dbReference type="Proteomes" id="UP000789920"/>
    </source>
</evidence>
<comment type="caution">
    <text evidence="1">The sequence shown here is derived from an EMBL/GenBank/DDBJ whole genome shotgun (WGS) entry which is preliminary data.</text>
</comment>
<proteinExistence type="predicted"/>
<protein>
    <submittedName>
        <fullName evidence="1">9400_t:CDS:1</fullName>
    </submittedName>
</protein>
<sequence>MSSIRSESESTDENTILPSEADSPRTITDLDNESAPLDVIFEPTSYKYNHYKEATNYDTLLSDQLIKVQEPLYSDADSTHCSTSIVSPSTLILEPSVLTEEEIAGNITRKVDVRAKNYSSDNESCSTFRDSSDNEAYIQKRKKNKVIDNTIRTSFYRNLSSTTSTSSTTDNTKYEYQQPKIKSCSKFRTVINFSKSKFEIRNYFVPGNEDWKKLNMSLHNLDNLNYFNKLDRSHKEVEENLTMTNNLAVIENLGTSPSSDFSETSNISKSSNSSQTFTAFPNNDFDAPSQILSKHKYFKPSDKDWKRLQWSVDESNWNITNNIVDMKFSAGKTT</sequence>
<name>A0ACA9KTP6_9GLOM</name>
<gene>
    <name evidence="1" type="ORF">RPERSI_LOCUS1382</name>
</gene>
<dbReference type="EMBL" id="CAJVQC010001263">
    <property type="protein sequence ID" value="CAG8490894.1"/>
    <property type="molecule type" value="Genomic_DNA"/>
</dbReference>
<accession>A0ACA9KTP6</accession>
<evidence type="ECO:0000313" key="1">
    <source>
        <dbReference type="EMBL" id="CAG8490894.1"/>
    </source>
</evidence>
<organism evidence="1 2">
    <name type="scientific">Racocetra persica</name>
    <dbReference type="NCBI Taxonomy" id="160502"/>
    <lineage>
        <taxon>Eukaryota</taxon>
        <taxon>Fungi</taxon>
        <taxon>Fungi incertae sedis</taxon>
        <taxon>Mucoromycota</taxon>
        <taxon>Glomeromycotina</taxon>
        <taxon>Glomeromycetes</taxon>
        <taxon>Diversisporales</taxon>
        <taxon>Gigasporaceae</taxon>
        <taxon>Racocetra</taxon>
    </lineage>
</organism>
<reference evidence="1" key="1">
    <citation type="submission" date="2021-06" db="EMBL/GenBank/DDBJ databases">
        <authorList>
            <person name="Kallberg Y."/>
            <person name="Tangrot J."/>
            <person name="Rosling A."/>
        </authorList>
    </citation>
    <scope>NUCLEOTIDE SEQUENCE</scope>
    <source>
        <strain evidence="1">MA461A</strain>
    </source>
</reference>